<evidence type="ECO:0000313" key="2">
    <source>
        <dbReference type="EMBL" id="EOA96936.1"/>
    </source>
</evidence>
<proteinExistence type="predicted"/>
<feature type="region of interest" description="Disordered" evidence="1">
    <location>
        <begin position="703"/>
        <end position="724"/>
    </location>
</feature>
<reference evidence="3" key="1">
    <citation type="journal article" date="2013" name="Nat. Genet.">
        <title>The duck genome and transcriptome provide insight into an avian influenza virus reservoir species.</title>
        <authorList>
            <person name="Huang Y."/>
            <person name="Li Y."/>
            <person name="Burt D.W."/>
            <person name="Chen H."/>
            <person name="Zhang Y."/>
            <person name="Qian W."/>
            <person name="Kim H."/>
            <person name="Gan S."/>
            <person name="Zhao Y."/>
            <person name="Li J."/>
            <person name="Yi K."/>
            <person name="Feng H."/>
            <person name="Zhu P."/>
            <person name="Li B."/>
            <person name="Liu Q."/>
            <person name="Fairley S."/>
            <person name="Magor K.E."/>
            <person name="Du Z."/>
            <person name="Hu X."/>
            <person name="Goodman L."/>
            <person name="Tafer H."/>
            <person name="Vignal A."/>
            <person name="Lee T."/>
            <person name="Kim K.W."/>
            <person name="Sheng Z."/>
            <person name="An Y."/>
            <person name="Searle S."/>
            <person name="Herrero J."/>
            <person name="Groenen M.A."/>
            <person name="Crooijmans R.P."/>
            <person name="Faraut T."/>
            <person name="Cai Q."/>
            <person name="Webster R.G."/>
            <person name="Aldridge J.R."/>
            <person name="Warren W.C."/>
            <person name="Bartschat S."/>
            <person name="Kehr S."/>
            <person name="Marz M."/>
            <person name="Stadler P.F."/>
            <person name="Smith J."/>
            <person name="Kraus R.H."/>
            <person name="Zhao Y."/>
            <person name="Ren L."/>
            <person name="Fei J."/>
            <person name="Morisson M."/>
            <person name="Kaiser P."/>
            <person name="Griffin D.K."/>
            <person name="Rao M."/>
            <person name="Pitel F."/>
            <person name="Wang J."/>
            <person name="Li N."/>
        </authorList>
    </citation>
    <scope>NUCLEOTIDE SEQUENCE [LARGE SCALE GENOMIC DNA]</scope>
</reference>
<evidence type="ECO:0000256" key="1">
    <source>
        <dbReference type="SAM" id="MobiDB-lite"/>
    </source>
</evidence>
<dbReference type="Proteomes" id="UP000296049">
    <property type="component" value="Unassembled WGS sequence"/>
</dbReference>
<protein>
    <submittedName>
        <fullName evidence="2">Uncharacterized protein</fullName>
    </submittedName>
</protein>
<feature type="region of interest" description="Disordered" evidence="1">
    <location>
        <begin position="804"/>
        <end position="856"/>
    </location>
</feature>
<organism evidence="2 3">
    <name type="scientific">Anas platyrhynchos</name>
    <name type="common">Mallard</name>
    <name type="synonym">Anas boschas</name>
    <dbReference type="NCBI Taxonomy" id="8839"/>
    <lineage>
        <taxon>Eukaryota</taxon>
        <taxon>Metazoa</taxon>
        <taxon>Chordata</taxon>
        <taxon>Craniata</taxon>
        <taxon>Vertebrata</taxon>
        <taxon>Euteleostomi</taxon>
        <taxon>Archelosauria</taxon>
        <taxon>Archosauria</taxon>
        <taxon>Dinosauria</taxon>
        <taxon>Saurischia</taxon>
        <taxon>Theropoda</taxon>
        <taxon>Coelurosauria</taxon>
        <taxon>Aves</taxon>
        <taxon>Neognathae</taxon>
        <taxon>Galloanserae</taxon>
        <taxon>Anseriformes</taxon>
        <taxon>Anatidae</taxon>
        <taxon>Anatinae</taxon>
        <taxon>Anas</taxon>
    </lineage>
</organism>
<accession>R0JIX7</accession>
<keyword evidence="3" id="KW-1185">Reference proteome</keyword>
<dbReference type="AlphaFoldDB" id="R0JIX7"/>
<evidence type="ECO:0000313" key="3">
    <source>
        <dbReference type="Proteomes" id="UP000296049"/>
    </source>
</evidence>
<feature type="region of interest" description="Disordered" evidence="1">
    <location>
        <begin position="142"/>
        <end position="202"/>
    </location>
</feature>
<feature type="region of interest" description="Disordered" evidence="1">
    <location>
        <begin position="1"/>
        <end position="23"/>
    </location>
</feature>
<gene>
    <name evidence="2" type="ORF">Anapl_16093</name>
</gene>
<sequence length="856" mass="93192">MEGVSGWVRGGGTDAHGKASHQERIPGAQHYLSLCSRAHPPQRDSFIPVSPGEQPRGMLRAGVSPSHSTLIILLRKPDTVPEVSCERCNPSEGLRATSQQLAEGQFCCFRSQQQQRGWRQQPQLALPSTSSPTLAHVRVDGDPAAGKTCIDHPMALQPPSTPVSIQHHPDPSRRATAPRSPHSVTRGARSSFTPAALWPQSRPALNQPQLGQLLLPEGAKTSPAGSLQAPPTLEVLDLEAGGQHHEAAGLPMPGGQRDARLWGEHRAAAGPVLLVPVLLLQQRVLLCIREALSLPPQPQVGHPWWFRCCENNSLCYPGARFCSWRGSSTHPGKLAFTNTAGIERAPETASLINRLGNHNNQPALNLRRQQPHDCHHHPGDLFLFLRTAQRSPLHTPKNCSRAQRCCPRGTAVGQEAAATLQQASRPVQHHAWMPGASGKWAEGLQGTGSVHTDLVSGFCSSKEAPRGSRPFPGAQRWRRGVENEGGCKRSGLGTDTQCLWDSLSANSTETRRAEMHGTKIPAGSFFSMCSTPWILAQEEPLRRRSPSDAQPHAEQGAGLLPVPAWCGGCPAWPPAPEHPQELPGEQQTAGPCPGVAAALTDINHRASLWDRGRWCSPPWIISHGLLMGNRWKRRCLKPELRSLLWSRCIQGGFSQASHGCACSSTEVMLEQSLCSPSATLDLGGNASSKSLQKDNGVTYQLHPEEQMEPSPSSSSRKAPRCYPAPGVSVTHEKLRILLLQKVTSSGCKIANQCKNQHSLSVPQPLNRILEKGSDEHQNDPKWKLLGYRTGSWHTHNTAHFPRCRHTEQQQEQPEGQAARSRPAITAQAPLRFRRQKQSSPVQGLKGEDTPDGIKAL</sequence>
<name>R0JIX7_ANAPL</name>
<dbReference type="EMBL" id="KB743828">
    <property type="protein sequence ID" value="EOA96936.1"/>
    <property type="molecule type" value="Genomic_DNA"/>
</dbReference>